<keyword evidence="2" id="KW-1185">Reference proteome</keyword>
<reference evidence="1 2" key="1">
    <citation type="submission" date="2019-05" db="EMBL/GenBank/DDBJ databases">
        <title>Another draft genome of Portunus trituberculatus and its Hox gene families provides insights of decapod evolution.</title>
        <authorList>
            <person name="Jeong J.-H."/>
            <person name="Song I."/>
            <person name="Kim S."/>
            <person name="Choi T."/>
            <person name="Kim D."/>
            <person name="Ryu S."/>
            <person name="Kim W."/>
        </authorList>
    </citation>
    <scope>NUCLEOTIDE SEQUENCE [LARGE SCALE GENOMIC DNA]</scope>
    <source>
        <tissue evidence="1">Muscle</tissue>
    </source>
</reference>
<sequence length="105" mass="11678">MRLIASQVNELRGEVVTLPRCRCCVGRTARKVIIEVESIDHVGTTARRSVLGWQHCRKATILVDNTVKTSQMDLAALQITIRVIDWDGSTGRECHLGHLSAVIDK</sequence>
<gene>
    <name evidence="1" type="ORF">E2C01_056519</name>
</gene>
<accession>A0A5B7H0R6</accession>
<proteinExistence type="predicted"/>
<comment type="caution">
    <text evidence="1">The sequence shown here is derived from an EMBL/GenBank/DDBJ whole genome shotgun (WGS) entry which is preliminary data.</text>
</comment>
<dbReference type="Proteomes" id="UP000324222">
    <property type="component" value="Unassembled WGS sequence"/>
</dbReference>
<name>A0A5B7H0R6_PORTR</name>
<dbReference type="AlphaFoldDB" id="A0A5B7H0R6"/>
<dbReference type="EMBL" id="VSRR010019671">
    <property type="protein sequence ID" value="MPC62434.1"/>
    <property type="molecule type" value="Genomic_DNA"/>
</dbReference>
<protein>
    <submittedName>
        <fullName evidence="1">Uncharacterized protein</fullName>
    </submittedName>
</protein>
<evidence type="ECO:0000313" key="1">
    <source>
        <dbReference type="EMBL" id="MPC62434.1"/>
    </source>
</evidence>
<evidence type="ECO:0000313" key="2">
    <source>
        <dbReference type="Proteomes" id="UP000324222"/>
    </source>
</evidence>
<organism evidence="1 2">
    <name type="scientific">Portunus trituberculatus</name>
    <name type="common">Swimming crab</name>
    <name type="synonym">Neptunus trituberculatus</name>
    <dbReference type="NCBI Taxonomy" id="210409"/>
    <lineage>
        <taxon>Eukaryota</taxon>
        <taxon>Metazoa</taxon>
        <taxon>Ecdysozoa</taxon>
        <taxon>Arthropoda</taxon>
        <taxon>Crustacea</taxon>
        <taxon>Multicrustacea</taxon>
        <taxon>Malacostraca</taxon>
        <taxon>Eumalacostraca</taxon>
        <taxon>Eucarida</taxon>
        <taxon>Decapoda</taxon>
        <taxon>Pleocyemata</taxon>
        <taxon>Brachyura</taxon>
        <taxon>Eubrachyura</taxon>
        <taxon>Portunoidea</taxon>
        <taxon>Portunidae</taxon>
        <taxon>Portuninae</taxon>
        <taxon>Portunus</taxon>
    </lineage>
</organism>